<dbReference type="InParanoid" id="A0A286UKE5"/>
<dbReference type="PANTHER" id="PTHR23146">
    <property type="entry name" value="LEO1 PROTEIN"/>
    <property type="match status" value="1"/>
</dbReference>
<dbReference type="Proteomes" id="UP000217199">
    <property type="component" value="Unassembled WGS sequence"/>
</dbReference>
<dbReference type="FunCoup" id="A0A286UKE5">
    <property type="interactions" value="164"/>
</dbReference>
<accession>A0A286UKE5</accession>
<feature type="compositionally biased region" description="Low complexity" evidence="1">
    <location>
        <begin position="232"/>
        <end position="242"/>
    </location>
</feature>
<feature type="compositionally biased region" description="Basic and acidic residues" evidence="1">
    <location>
        <begin position="62"/>
        <end position="78"/>
    </location>
</feature>
<dbReference type="GO" id="GO:0032968">
    <property type="term" value="P:positive regulation of transcription elongation by RNA polymerase II"/>
    <property type="evidence" value="ECO:0007669"/>
    <property type="project" value="TreeGrafter"/>
</dbReference>
<feature type="compositionally biased region" description="Basic residues" evidence="1">
    <location>
        <begin position="285"/>
        <end position="299"/>
    </location>
</feature>
<dbReference type="OrthoDB" id="20844at2759"/>
<sequence length="513" mass="58548">MEAMLTEDYMDPHQFSRTGDQDDDIFGDEDEKPKSERNHLKINIPGKEDEDMDDLFGDDDAEEKKDRSPTPSVERESSEALSASELRHRRELEYEEDENQEEENVVELKHAMLSIPNIPMPKSSDGNNWVMKLPNFVKLDSKPYHPDSYVGPESVEGENTKEKSMSVKLEVENTIRWRWAKDGSGEDKRQSNSRIIRWSDGSMSLLLGKELFDISLAYEGHTSRPQTFTQGSQSQSQPEGSGNKSGGLTYLVAQHKRPGILQAEVSIAGQMTLRPTGMQSETHRKLARAVGQKHSRVSRLRIAPDSVIESEQQESQKAMQKKPRKSRSSGGESLRRKRSSFGRRRESVWSDEEPEAGMFDTDEEEGDYDSSPRKAHRDTETRRDRGDYQTDDFVVADSSEGDESDTGEKRRNKKKKREHSDDEAVADEMDALDELDAKIARNEEESRRKKKAAEDENEAVEPSQSTQQTETQDVDMEIESEEEDEEEDFSIRRTGSGSRKKRAIALEEDEEEE</sequence>
<name>A0A286UKE5_9AGAM</name>
<feature type="compositionally biased region" description="Acidic residues" evidence="1">
    <location>
        <begin position="421"/>
        <end position="434"/>
    </location>
</feature>
<protein>
    <submittedName>
        <fullName evidence="2">Rna polymerase-associated leo1</fullName>
    </submittedName>
</protein>
<reference evidence="2 3" key="1">
    <citation type="journal article" date="2017" name="Mol. Ecol.">
        <title>Comparative and population genomic landscape of Phellinus noxius: A hypervariable fungus causing root rot in trees.</title>
        <authorList>
            <person name="Chung C.L."/>
            <person name="Lee T.J."/>
            <person name="Akiba M."/>
            <person name="Lee H.H."/>
            <person name="Kuo T.H."/>
            <person name="Liu D."/>
            <person name="Ke H.M."/>
            <person name="Yokoi T."/>
            <person name="Roa M.B."/>
            <person name="Lu M.J."/>
            <person name="Chang Y.Y."/>
            <person name="Ann P.J."/>
            <person name="Tsai J.N."/>
            <person name="Chen C.Y."/>
            <person name="Tzean S.S."/>
            <person name="Ota Y."/>
            <person name="Hattori T."/>
            <person name="Sahashi N."/>
            <person name="Liou R.F."/>
            <person name="Kikuchi T."/>
            <person name="Tsai I.J."/>
        </authorList>
    </citation>
    <scope>NUCLEOTIDE SEQUENCE [LARGE SCALE GENOMIC DNA]</scope>
    <source>
        <strain evidence="2 3">FFPRI411160</strain>
    </source>
</reference>
<comment type="caution">
    <text evidence="2">The sequence shown here is derived from an EMBL/GenBank/DDBJ whole genome shotgun (WGS) entry which is preliminary data.</text>
</comment>
<dbReference type="PANTHER" id="PTHR23146:SF0">
    <property type="entry name" value="RNA POLYMERASE-ASSOCIATED PROTEIN LEO1"/>
    <property type="match status" value="1"/>
</dbReference>
<evidence type="ECO:0000256" key="1">
    <source>
        <dbReference type="SAM" id="MobiDB-lite"/>
    </source>
</evidence>
<dbReference type="Pfam" id="PF04004">
    <property type="entry name" value="Leo1"/>
    <property type="match status" value="1"/>
</dbReference>
<feature type="compositionally biased region" description="Basic and acidic residues" evidence="1">
    <location>
        <begin position="435"/>
        <end position="447"/>
    </location>
</feature>
<dbReference type="GO" id="GO:0006368">
    <property type="term" value="P:transcription elongation by RNA polymerase II"/>
    <property type="evidence" value="ECO:0007669"/>
    <property type="project" value="InterPro"/>
</dbReference>
<dbReference type="STRING" id="2282107.A0A286UKE5"/>
<evidence type="ECO:0000313" key="3">
    <source>
        <dbReference type="Proteomes" id="UP000217199"/>
    </source>
</evidence>
<feature type="compositionally biased region" description="Polar residues" evidence="1">
    <location>
        <begin position="309"/>
        <end position="318"/>
    </location>
</feature>
<feature type="region of interest" description="Disordered" evidence="1">
    <location>
        <begin position="272"/>
        <end position="513"/>
    </location>
</feature>
<feature type="compositionally biased region" description="Acidic residues" evidence="1">
    <location>
        <begin position="472"/>
        <end position="488"/>
    </location>
</feature>
<feature type="region of interest" description="Disordered" evidence="1">
    <location>
        <begin position="223"/>
        <end position="250"/>
    </location>
</feature>
<feature type="region of interest" description="Disordered" evidence="1">
    <location>
        <begin position="1"/>
        <end position="104"/>
    </location>
</feature>
<feature type="compositionally biased region" description="Acidic residues" evidence="1">
    <location>
        <begin position="48"/>
        <end position="61"/>
    </location>
</feature>
<feature type="compositionally biased region" description="Acidic residues" evidence="1">
    <location>
        <begin position="21"/>
        <end position="30"/>
    </location>
</feature>
<organism evidence="2 3">
    <name type="scientific">Pyrrhoderma noxium</name>
    <dbReference type="NCBI Taxonomy" id="2282107"/>
    <lineage>
        <taxon>Eukaryota</taxon>
        <taxon>Fungi</taxon>
        <taxon>Dikarya</taxon>
        <taxon>Basidiomycota</taxon>
        <taxon>Agaricomycotina</taxon>
        <taxon>Agaricomycetes</taxon>
        <taxon>Hymenochaetales</taxon>
        <taxon>Hymenochaetaceae</taxon>
        <taxon>Pyrrhoderma</taxon>
    </lineage>
</organism>
<feature type="compositionally biased region" description="Basic and acidic residues" evidence="1">
    <location>
        <begin position="377"/>
        <end position="388"/>
    </location>
</feature>
<feature type="compositionally biased region" description="Acidic residues" evidence="1">
    <location>
        <begin position="93"/>
        <end position="104"/>
    </location>
</feature>
<dbReference type="GO" id="GO:1990269">
    <property type="term" value="F:RNA polymerase II C-terminal domain phosphoserine binding"/>
    <property type="evidence" value="ECO:0007669"/>
    <property type="project" value="TreeGrafter"/>
</dbReference>
<evidence type="ECO:0000313" key="2">
    <source>
        <dbReference type="EMBL" id="PAV20077.1"/>
    </source>
</evidence>
<dbReference type="InterPro" id="IPR007149">
    <property type="entry name" value="Leo1"/>
</dbReference>
<keyword evidence="3" id="KW-1185">Reference proteome</keyword>
<feature type="region of interest" description="Disordered" evidence="1">
    <location>
        <begin position="141"/>
        <end position="167"/>
    </location>
</feature>
<feature type="compositionally biased region" description="Basic and acidic residues" evidence="1">
    <location>
        <begin position="158"/>
        <end position="167"/>
    </location>
</feature>
<gene>
    <name evidence="2" type="ORF">PNOK_0501100</name>
</gene>
<dbReference type="EMBL" id="NBII01000004">
    <property type="protein sequence ID" value="PAV20077.1"/>
    <property type="molecule type" value="Genomic_DNA"/>
</dbReference>
<proteinExistence type="predicted"/>
<dbReference type="GO" id="GO:0016593">
    <property type="term" value="C:Cdc73/Paf1 complex"/>
    <property type="evidence" value="ECO:0007669"/>
    <property type="project" value="InterPro"/>
</dbReference>
<feature type="compositionally biased region" description="Acidic residues" evidence="1">
    <location>
        <begin position="349"/>
        <end position="368"/>
    </location>
</feature>
<dbReference type="AlphaFoldDB" id="A0A286UKE5"/>